<dbReference type="InterPro" id="IPR028350">
    <property type="entry name" value="DNAC/IstB-like"/>
</dbReference>
<gene>
    <name evidence="4" type="primary">istB</name>
    <name evidence="4" type="ORF">K8U72_06890</name>
</gene>
<dbReference type="InterPro" id="IPR047661">
    <property type="entry name" value="IstB"/>
</dbReference>
<dbReference type="PANTHER" id="PTHR30050">
    <property type="entry name" value="CHROMOSOMAL REPLICATION INITIATOR PROTEIN DNAA"/>
    <property type="match status" value="1"/>
</dbReference>
<evidence type="ECO:0000313" key="5">
    <source>
        <dbReference type="Proteomes" id="UP000697330"/>
    </source>
</evidence>
<protein>
    <submittedName>
        <fullName evidence="4">IS21-like element helper ATPase IstB</fullName>
    </submittedName>
</protein>
<dbReference type="InterPro" id="IPR027417">
    <property type="entry name" value="P-loop_NTPase"/>
</dbReference>
<dbReference type="Pfam" id="PF01695">
    <property type="entry name" value="IstB_IS21"/>
    <property type="match status" value="1"/>
</dbReference>
<keyword evidence="1" id="KW-0547">Nucleotide-binding</keyword>
<dbReference type="RefSeq" id="WP_274959251.1">
    <property type="nucleotide sequence ID" value="NZ_DYWQ01000098.1"/>
</dbReference>
<evidence type="ECO:0000256" key="1">
    <source>
        <dbReference type="ARBA" id="ARBA00022741"/>
    </source>
</evidence>
<dbReference type="GO" id="GO:0005524">
    <property type="term" value="F:ATP binding"/>
    <property type="evidence" value="ECO:0007669"/>
    <property type="project" value="UniProtKB-KW"/>
</dbReference>
<evidence type="ECO:0000313" key="4">
    <source>
        <dbReference type="EMBL" id="HJF45491.1"/>
    </source>
</evidence>
<name>A0A921KN37_9ACTN</name>
<evidence type="ECO:0000259" key="3">
    <source>
        <dbReference type="Pfam" id="PF01695"/>
    </source>
</evidence>
<reference evidence="4" key="2">
    <citation type="submission" date="2021-09" db="EMBL/GenBank/DDBJ databases">
        <authorList>
            <person name="Gilroy R."/>
        </authorList>
    </citation>
    <scope>NUCLEOTIDE SEQUENCE</scope>
    <source>
        <strain evidence="4">CHK124-7917</strain>
    </source>
</reference>
<keyword evidence="2" id="KW-0067">ATP-binding</keyword>
<comment type="caution">
    <text evidence="4">The sequence shown here is derived from an EMBL/GenBank/DDBJ whole genome shotgun (WGS) entry which is preliminary data.</text>
</comment>
<dbReference type="Proteomes" id="UP000697330">
    <property type="component" value="Unassembled WGS sequence"/>
</dbReference>
<dbReference type="AlphaFoldDB" id="A0A921KN37"/>
<evidence type="ECO:0000256" key="2">
    <source>
        <dbReference type="ARBA" id="ARBA00022840"/>
    </source>
</evidence>
<dbReference type="PANTHER" id="PTHR30050:SF4">
    <property type="entry name" value="ATP-BINDING PROTEIN RV3427C IN INSERTION SEQUENCE-RELATED"/>
    <property type="match status" value="1"/>
</dbReference>
<dbReference type="PIRSF" id="PIRSF003073">
    <property type="entry name" value="DNAC_TnpB_IstB"/>
    <property type="match status" value="1"/>
</dbReference>
<sequence length="246" mass="27244">MADSASDARLRACGRAVMLSNHAMGDVAGDHSDAEKGAISRMPGAELAFRDSNRRRRLPERANFPVPRTFEGYDWSAVRLPPRLSREDVTTCAFVRKARSLVLFGPVGTGRTHMLVAMGTVARSMGMRARHFTTTEPVTLLSEAKRDGTARKLMRSPEGTDLILVDEFGYVPVDRDGARLLFQVIDASYERRSLAITTNVDLSRWGAVLTDDQMAAAIIDRVAHHGQLVVFEGESYRLRHALMRSS</sequence>
<dbReference type="SUPFAM" id="SSF52540">
    <property type="entry name" value="P-loop containing nucleoside triphosphate hydrolases"/>
    <property type="match status" value="1"/>
</dbReference>
<feature type="domain" description="IstB-like ATP-binding" evidence="3">
    <location>
        <begin position="44"/>
        <end position="241"/>
    </location>
</feature>
<dbReference type="GO" id="GO:0006260">
    <property type="term" value="P:DNA replication"/>
    <property type="evidence" value="ECO:0007669"/>
    <property type="project" value="TreeGrafter"/>
</dbReference>
<dbReference type="EMBL" id="DYWQ01000098">
    <property type="protein sequence ID" value="HJF45491.1"/>
    <property type="molecule type" value="Genomic_DNA"/>
</dbReference>
<accession>A0A921KN37</accession>
<dbReference type="Gene3D" id="3.40.50.300">
    <property type="entry name" value="P-loop containing nucleotide triphosphate hydrolases"/>
    <property type="match status" value="1"/>
</dbReference>
<organism evidence="4 5">
    <name type="scientific">Thermophilibacter provencensis</name>
    <dbReference type="NCBI Taxonomy" id="1852386"/>
    <lineage>
        <taxon>Bacteria</taxon>
        <taxon>Bacillati</taxon>
        <taxon>Actinomycetota</taxon>
        <taxon>Coriobacteriia</taxon>
        <taxon>Coriobacteriales</taxon>
        <taxon>Atopobiaceae</taxon>
        <taxon>Thermophilibacter</taxon>
    </lineage>
</organism>
<proteinExistence type="predicted"/>
<dbReference type="InterPro" id="IPR002611">
    <property type="entry name" value="IstB_ATP-bd"/>
</dbReference>
<reference evidence="4" key="1">
    <citation type="journal article" date="2021" name="PeerJ">
        <title>Extensive microbial diversity within the chicken gut microbiome revealed by metagenomics and culture.</title>
        <authorList>
            <person name="Gilroy R."/>
            <person name="Ravi A."/>
            <person name="Getino M."/>
            <person name="Pursley I."/>
            <person name="Horton D.L."/>
            <person name="Alikhan N.F."/>
            <person name="Baker D."/>
            <person name="Gharbi K."/>
            <person name="Hall N."/>
            <person name="Watson M."/>
            <person name="Adriaenssens E.M."/>
            <person name="Foster-Nyarko E."/>
            <person name="Jarju S."/>
            <person name="Secka A."/>
            <person name="Antonio M."/>
            <person name="Oren A."/>
            <person name="Chaudhuri R.R."/>
            <person name="La Ragione R."/>
            <person name="Hildebrand F."/>
            <person name="Pallen M.J."/>
        </authorList>
    </citation>
    <scope>NUCLEOTIDE SEQUENCE</scope>
    <source>
        <strain evidence="4">CHK124-7917</strain>
    </source>
</reference>
<dbReference type="NCBIfam" id="NF038214">
    <property type="entry name" value="IS21_help_AAA"/>
    <property type="match status" value="1"/>
</dbReference>